<reference evidence="2" key="1">
    <citation type="submission" date="2022-04" db="EMBL/GenBank/DDBJ databases">
        <title>Roseomonas acroporae sp. nov., isolated from coral Acropora digitifera.</title>
        <authorList>
            <person name="Sun H."/>
        </authorList>
    </citation>
    <scope>NUCLEOTIDE SEQUENCE</scope>
    <source>
        <strain evidence="2">NAR14</strain>
    </source>
</reference>
<evidence type="ECO:0000313" key="3">
    <source>
        <dbReference type="Proteomes" id="UP001139516"/>
    </source>
</evidence>
<dbReference type="Gene3D" id="3.40.50.1820">
    <property type="entry name" value="alpha/beta hydrolase"/>
    <property type="match status" value="1"/>
</dbReference>
<dbReference type="InterPro" id="IPR050261">
    <property type="entry name" value="FrsA_esterase"/>
</dbReference>
<evidence type="ECO:0000313" key="2">
    <source>
        <dbReference type="EMBL" id="MCK8784779.1"/>
    </source>
</evidence>
<organism evidence="2 3">
    <name type="scientific">Roseomonas acroporae</name>
    <dbReference type="NCBI Taxonomy" id="2937791"/>
    <lineage>
        <taxon>Bacteria</taxon>
        <taxon>Pseudomonadati</taxon>
        <taxon>Pseudomonadota</taxon>
        <taxon>Alphaproteobacteria</taxon>
        <taxon>Acetobacterales</taxon>
        <taxon>Roseomonadaceae</taxon>
        <taxon>Roseomonas</taxon>
    </lineage>
</organism>
<dbReference type="RefSeq" id="WP_248666900.1">
    <property type="nucleotide sequence ID" value="NZ_JALPRX010000038.1"/>
</dbReference>
<evidence type="ECO:0000259" key="1">
    <source>
        <dbReference type="Pfam" id="PF00326"/>
    </source>
</evidence>
<feature type="domain" description="Peptidase S9 prolyl oligopeptidase catalytic" evidence="1">
    <location>
        <begin position="79"/>
        <end position="239"/>
    </location>
</feature>
<name>A0A9X1Y696_9PROT</name>
<proteinExistence type="predicted"/>
<dbReference type="EMBL" id="JALPRX010000038">
    <property type="protein sequence ID" value="MCK8784779.1"/>
    <property type="molecule type" value="Genomic_DNA"/>
</dbReference>
<dbReference type="PANTHER" id="PTHR22946">
    <property type="entry name" value="DIENELACTONE HYDROLASE DOMAIN-CONTAINING PROTEIN-RELATED"/>
    <property type="match status" value="1"/>
</dbReference>
<comment type="caution">
    <text evidence="2">The sequence shown here is derived from an EMBL/GenBank/DDBJ whole genome shotgun (WGS) entry which is preliminary data.</text>
</comment>
<dbReference type="GO" id="GO:0006508">
    <property type="term" value="P:proteolysis"/>
    <property type="evidence" value="ECO:0007669"/>
    <property type="project" value="InterPro"/>
</dbReference>
<protein>
    <submittedName>
        <fullName evidence="2">Prolyl oligopeptidase family serine peptidase</fullName>
    </submittedName>
</protein>
<keyword evidence="3" id="KW-1185">Reference proteome</keyword>
<dbReference type="InterPro" id="IPR001375">
    <property type="entry name" value="Peptidase_S9_cat"/>
</dbReference>
<dbReference type="GO" id="GO:0008236">
    <property type="term" value="F:serine-type peptidase activity"/>
    <property type="evidence" value="ECO:0007669"/>
    <property type="project" value="InterPro"/>
</dbReference>
<dbReference type="SUPFAM" id="SSF53474">
    <property type="entry name" value="alpha/beta-Hydrolases"/>
    <property type="match status" value="1"/>
</dbReference>
<gene>
    <name evidence="2" type="ORF">M0638_10330</name>
</gene>
<accession>A0A9X1Y696</accession>
<sequence>MATRDEAVEIPVEGRCIPGTLVAPATAIPGILFVQGWGSSQDVYLPRARQIAALGCIGLTFEPRGVARDDPRHETVTREDNLRDLVAAYDTLAAQPGVDASAMGVIGSSYGAYLAAILTSLRPVRWLTLRVPALYRDEDWTVPKQGLSRDSLNAYRRARVSPSQNRALAACAEFRGDVLVVESEHDDRIPHAVVANYLGAFAQVRSLSYRRMEGADHGLSSPEAQRAYAALLMSWVTEMVLGARVSWKPAGV</sequence>
<dbReference type="Proteomes" id="UP001139516">
    <property type="component" value="Unassembled WGS sequence"/>
</dbReference>
<dbReference type="InterPro" id="IPR029058">
    <property type="entry name" value="AB_hydrolase_fold"/>
</dbReference>
<dbReference type="PANTHER" id="PTHR22946:SF5">
    <property type="entry name" value="PEPTIDASE S9 PROLYL OLIGOPEPTIDASE CATALYTIC DOMAIN-CONTAINING PROTEIN"/>
    <property type="match status" value="1"/>
</dbReference>
<dbReference type="Pfam" id="PF00326">
    <property type="entry name" value="Peptidase_S9"/>
    <property type="match status" value="1"/>
</dbReference>
<dbReference type="AlphaFoldDB" id="A0A9X1Y696"/>